<protein>
    <submittedName>
        <fullName evidence="1">15360_t:CDS:1</fullName>
    </submittedName>
</protein>
<dbReference type="Proteomes" id="UP000789920">
    <property type="component" value="Unassembled WGS sequence"/>
</dbReference>
<sequence>ENFPSGLLEKVNFSTCLLVSGRLSLTPQRPQPFELVFSGSDLEIVNSTADDYPFQKKNIPLKVVRESPHLRAKTNYFLVLFRSLLSTQNQE</sequence>
<comment type="caution">
    <text evidence="1">The sequence shown here is derived from an EMBL/GenBank/DDBJ whole genome shotgun (WGS) entry which is preliminary data.</text>
</comment>
<evidence type="ECO:0000313" key="1">
    <source>
        <dbReference type="EMBL" id="CAG8849891.1"/>
    </source>
</evidence>
<proteinExistence type="predicted"/>
<feature type="non-terminal residue" evidence="1">
    <location>
        <position position="1"/>
    </location>
</feature>
<name>A0ACA9SW24_9GLOM</name>
<keyword evidence="2" id="KW-1185">Reference proteome</keyword>
<accession>A0ACA9SW24</accession>
<gene>
    <name evidence="1" type="ORF">RPERSI_LOCUS35821</name>
</gene>
<organism evidence="1 2">
    <name type="scientific">Racocetra persica</name>
    <dbReference type="NCBI Taxonomy" id="160502"/>
    <lineage>
        <taxon>Eukaryota</taxon>
        <taxon>Fungi</taxon>
        <taxon>Fungi incertae sedis</taxon>
        <taxon>Mucoromycota</taxon>
        <taxon>Glomeromycotina</taxon>
        <taxon>Glomeromycetes</taxon>
        <taxon>Diversisporales</taxon>
        <taxon>Gigasporaceae</taxon>
        <taxon>Racocetra</taxon>
    </lineage>
</organism>
<reference evidence="1" key="1">
    <citation type="submission" date="2021-06" db="EMBL/GenBank/DDBJ databases">
        <authorList>
            <person name="Kallberg Y."/>
            <person name="Tangrot J."/>
            <person name="Rosling A."/>
        </authorList>
    </citation>
    <scope>NUCLEOTIDE SEQUENCE</scope>
    <source>
        <strain evidence="1">MA461A</strain>
    </source>
</reference>
<feature type="non-terminal residue" evidence="1">
    <location>
        <position position="91"/>
    </location>
</feature>
<dbReference type="EMBL" id="CAJVQC010167943">
    <property type="protein sequence ID" value="CAG8849891.1"/>
    <property type="molecule type" value="Genomic_DNA"/>
</dbReference>
<evidence type="ECO:0000313" key="2">
    <source>
        <dbReference type="Proteomes" id="UP000789920"/>
    </source>
</evidence>